<evidence type="ECO:0000313" key="1">
    <source>
        <dbReference type="EMBL" id="MFL0250621.1"/>
    </source>
</evidence>
<protein>
    <submittedName>
        <fullName evidence="1">Uncharacterized protein</fullName>
    </submittedName>
</protein>
<keyword evidence="2" id="KW-1185">Reference proteome</keyword>
<dbReference type="EMBL" id="JBJIAA010000007">
    <property type="protein sequence ID" value="MFL0250621.1"/>
    <property type="molecule type" value="Genomic_DNA"/>
</dbReference>
<accession>A0ABW8TE61</accession>
<dbReference type="Proteomes" id="UP001623592">
    <property type="component" value="Unassembled WGS sequence"/>
</dbReference>
<evidence type="ECO:0000313" key="2">
    <source>
        <dbReference type="Proteomes" id="UP001623592"/>
    </source>
</evidence>
<sequence length="588" mass="69188">MDINNYIQNYDFSNYIKCLKDDFKQRPNVERYLQNNLEENFRKFSEEFWENPNISIDLLKERYNINRQIAYSDIIKIYSSNRYMEFLKSYYNNVTIDNLIKEFAIPYNRIENLIIPVIINDSEKYCSNCFNNSFEINVSINSSSQEKLTYRCQQCNRIQVYPELLTKEDADIKMAKNVKEKAEFDEEILKCEAILEEIKCPKCQEELYINKLDNSFEYLIRCKKCNYVSNNIEETIEAFQSWKRRAAMMIAIKAKEQELIEKTLESKKEKDIIFVKEDIIENSENNKTLAFFQTTSKMDNIQLWREVLTRIKSCNRLEKILLSKIIKLANGQTGKKVISFGAEKISIYAYMPKDPLVYDLINKTKIIVVRQMLRRLMKRNFIVVSEEGNYILIPEILINNLEAIEKLITVANDENKNIKYLIFQRQDFTCMTCGETGRPLKIAYLTSDKNINDLGSMVALCDQCYELMTKNEILIDGNITFEVDFLEKKKLKSLEFLIQYHPELKDNETVIKSLENWENDFNINDVIKALTITIDRIKKNKVEGTVGTLISYTSGILRRTAETGDSVNIYGNLNEQYDLEKWIEGVFD</sequence>
<proteinExistence type="predicted"/>
<dbReference type="RefSeq" id="WP_406787287.1">
    <property type="nucleotide sequence ID" value="NZ_JBJIAA010000007.1"/>
</dbReference>
<gene>
    <name evidence="1" type="ORF">ACJDT4_09335</name>
</gene>
<name>A0ABW8TE61_9CLOT</name>
<organism evidence="1 2">
    <name type="scientific">Clostridium neuense</name>
    <dbReference type="NCBI Taxonomy" id="1728934"/>
    <lineage>
        <taxon>Bacteria</taxon>
        <taxon>Bacillati</taxon>
        <taxon>Bacillota</taxon>
        <taxon>Clostridia</taxon>
        <taxon>Eubacteriales</taxon>
        <taxon>Clostridiaceae</taxon>
        <taxon>Clostridium</taxon>
    </lineage>
</organism>
<comment type="caution">
    <text evidence="1">The sequence shown here is derived from an EMBL/GenBank/DDBJ whole genome shotgun (WGS) entry which is preliminary data.</text>
</comment>
<reference evidence="1 2" key="1">
    <citation type="submission" date="2024-11" db="EMBL/GenBank/DDBJ databases">
        <authorList>
            <person name="Heng Y.C."/>
            <person name="Lim A.C.H."/>
            <person name="Lee J.K.Y."/>
            <person name="Kittelmann S."/>
        </authorList>
    </citation>
    <scope>NUCLEOTIDE SEQUENCE [LARGE SCALE GENOMIC DNA]</scope>
    <source>
        <strain evidence="1 2">WILCCON 0114</strain>
    </source>
</reference>